<proteinExistence type="predicted"/>
<keyword evidence="1" id="KW-0732">Signal</keyword>
<gene>
    <name evidence="2" type="ORF">SAMN05421686_10612</name>
</gene>
<dbReference type="Proteomes" id="UP000185639">
    <property type="component" value="Unassembled WGS sequence"/>
</dbReference>
<dbReference type="PROSITE" id="PS51257">
    <property type="entry name" value="PROKAR_LIPOPROTEIN"/>
    <property type="match status" value="1"/>
</dbReference>
<protein>
    <submittedName>
        <fullName evidence="2">Uncharacterized protein</fullName>
    </submittedName>
</protein>
<organism evidence="2 3">
    <name type="scientific">Thalassolituus maritimus</name>
    <dbReference type="NCBI Taxonomy" id="484498"/>
    <lineage>
        <taxon>Bacteria</taxon>
        <taxon>Pseudomonadati</taxon>
        <taxon>Pseudomonadota</taxon>
        <taxon>Gammaproteobacteria</taxon>
        <taxon>Oceanospirillales</taxon>
        <taxon>Oceanospirillaceae</taxon>
        <taxon>Thalassolituus</taxon>
    </lineage>
</organism>
<keyword evidence="3" id="KW-1185">Reference proteome</keyword>
<dbReference type="STRING" id="484498.SAMN05421686_10612"/>
<reference evidence="2" key="1">
    <citation type="submission" date="2017-01" db="EMBL/GenBank/DDBJ databases">
        <authorList>
            <person name="Mah S.A."/>
            <person name="Swanson W.J."/>
            <person name="Moy G.W."/>
            <person name="Vacquier V.D."/>
        </authorList>
    </citation>
    <scope>NUCLEOTIDE SEQUENCE [LARGE SCALE GENOMIC DNA]</scope>
    <source>
        <strain evidence="2">DSM 24913</strain>
    </source>
</reference>
<dbReference type="OrthoDB" id="6402342at2"/>
<evidence type="ECO:0000313" key="3">
    <source>
        <dbReference type="Proteomes" id="UP000185639"/>
    </source>
</evidence>
<evidence type="ECO:0000313" key="2">
    <source>
        <dbReference type="EMBL" id="SIS90199.1"/>
    </source>
</evidence>
<sequence length="242" mass="26537">MYKLLTLVAIISLSGCATSPGNSTGEIRTHDMSTVKAVSPSISSSHSELIMYENNKTGIDSIISNEALESFQTKYKEATSNKAFAQSVSGAWNWRSNRTSIEHAKTSALVGCQRNNKKSEDLYPCRVIHVNDSWVTPSPSSVPPHKRIASNVESRPHVWSSHKELDIPAPACGQKGEDVLNALGFSNVVKSSHGEYIYGNYISSRAAVKCVPQDDKSFVYIVVAGSDVVAVERLRNEITWNY</sequence>
<dbReference type="EMBL" id="FTOH01000006">
    <property type="protein sequence ID" value="SIS90199.1"/>
    <property type="molecule type" value="Genomic_DNA"/>
</dbReference>
<accession>A0A1N7MWE5</accession>
<name>A0A1N7MWE5_9GAMM</name>
<feature type="signal peptide" evidence="1">
    <location>
        <begin position="1"/>
        <end position="19"/>
    </location>
</feature>
<dbReference type="RefSeq" id="WP_076515806.1">
    <property type="nucleotide sequence ID" value="NZ_FTOH01000006.1"/>
</dbReference>
<dbReference type="AlphaFoldDB" id="A0A1N7MWE5"/>
<feature type="chain" id="PRO_5009943554" evidence="1">
    <location>
        <begin position="20"/>
        <end position="242"/>
    </location>
</feature>
<evidence type="ECO:0000256" key="1">
    <source>
        <dbReference type="SAM" id="SignalP"/>
    </source>
</evidence>